<name>A0A438JKX3_VITVI</name>
<proteinExistence type="predicted"/>
<accession>A0A438JKX3</accession>
<dbReference type="EMBL" id="QGNW01000037">
    <property type="protein sequence ID" value="RVX09597.1"/>
    <property type="molecule type" value="Genomic_DNA"/>
</dbReference>
<evidence type="ECO:0000313" key="2">
    <source>
        <dbReference type="Proteomes" id="UP000288805"/>
    </source>
</evidence>
<dbReference type="Proteomes" id="UP000288805">
    <property type="component" value="Unassembled WGS sequence"/>
</dbReference>
<organism evidence="1 2">
    <name type="scientific">Vitis vinifera</name>
    <name type="common">Grape</name>
    <dbReference type="NCBI Taxonomy" id="29760"/>
    <lineage>
        <taxon>Eukaryota</taxon>
        <taxon>Viridiplantae</taxon>
        <taxon>Streptophyta</taxon>
        <taxon>Embryophyta</taxon>
        <taxon>Tracheophyta</taxon>
        <taxon>Spermatophyta</taxon>
        <taxon>Magnoliopsida</taxon>
        <taxon>eudicotyledons</taxon>
        <taxon>Gunneridae</taxon>
        <taxon>Pentapetalae</taxon>
        <taxon>rosids</taxon>
        <taxon>Vitales</taxon>
        <taxon>Vitaceae</taxon>
        <taxon>Viteae</taxon>
        <taxon>Vitis</taxon>
    </lineage>
</organism>
<gene>
    <name evidence="1" type="ORF">CK203_012464</name>
</gene>
<evidence type="ECO:0000313" key="1">
    <source>
        <dbReference type="EMBL" id="RVX09597.1"/>
    </source>
</evidence>
<evidence type="ECO:0008006" key="3">
    <source>
        <dbReference type="Google" id="ProtNLM"/>
    </source>
</evidence>
<dbReference type="AlphaFoldDB" id="A0A438JKX3"/>
<comment type="caution">
    <text evidence="1">The sequence shown here is derived from an EMBL/GenBank/DDBJ whole genome shotgun (WGS) entry which is preliminary data.</text>
</comment>
<reference evidence="1 2" key="1">
    <citation type="journal article" date="2018" name="PLoS Genet.">
        <title>Population sequencing reveals clonal diversity and ancestral inbreeding in the grapevine cultivar Chardonnay.</title>
        <authorList>
            <person name="Roach M.J."/>
            <person name="Johnson D.L."/>
            <person name="Bohlmann J."/>
            <person name="van Vuuren H.J."/>
            <person name="Jones S.J."/>
            <person name="Pretorius I.S."/>
            <person name="Schmidt S.A."/>
            <person name="Borneman A.R."/>
        </authorList>
    </citation>
    <scope>NUCLEOTIDE SEQUENCE [LARGE SCALE GENOMIC DNA]</scope>
    <source>
        <strain evidence="2">cv. Chardonnay</strain>
        <tissue evidence="1">Leaf</tissue>
    </source>
</reference>
<protein>
    <recommendedName>
        <fullName evidence="3">Reverse transcriptase domain-containing protein</fullName>
    </recommendedName>
</protein>
<sequence>MKSRKGWSEPFGLYCPIRGIDILLYFGLQFETLKSLDALGLEELFSKEEVFGALLGCNGDKATGHDAMMVVSGLRINLEKSKLIPMGRVENFDDLAMEFGCRVGSLPCTYLGLPLGAPFKSIDSLEWSEGAVL</sequence>